<accession>A0A841C7N9</accession>
<evidence type="ECO:0000313" key="1">
    <source>
        <dbReference type="EMBL" id="MBB5888364.1"/>
    </source>
</evidence>
<dbReference type="PANTHER" id="PTHR37816">
    <property type="entry name" value="YALI0E33011P"/>
    <property type="match status" value="1"/>
</dbReference>
<dbReference type="Proteomes" id="UP000562464">
    <property type="component" value="Unassembled WGS sequence"/>
</dbReference>
<protein>
    <submittedName>
        <fullName evidence="1">Adenylate kinase family enzyme</fullName>
    </submittedName>
</protein>
<dbReference type="InterPro" id="IPR027417">
    <property type="entry name" value="P-loop_NTPase"/>
</dbReference>
<dbReference type="PANTHER" id="PTHR37816:SF3">
    <property type="entry name" value="MODULATES DNA TOPOLOGY"/>
    <property type="match status" value="1"/>
</dbReference>
<evidence type="ECO:0000313" key="2">
    <source>
        <dbReference type="Proteomes" id="UP000562464"/>
    </source>
</evidence>
<comment type="caution">
    <text evidence="1">The sequence shown here is derived from an EMBL/GenBank/DDBJ whole genome shotgun (WGS) entry which is preliminary data.</text>
</comment>
<keyword evidence="1" id="KW-0418">Kinase</keyword>
<keyword evidence="1" id="KW-0808">Transferase</keyword>
<reference evidence="1 2" key="1">
    <citation type="submission" date="2020-08" db="EMBL/GenBank/DDBJ databases">
        <title>Genomic Encyclopedia of Type Strains, Phase IV (KMG-IV): sequencing the most valuable type-strain genomes for metagenomic binning, comparative biology and taxonomic classification.</title>
        <authorList>
            <person name="Goeker M."/>
        </authorList>
    </citation>
    <scope>NUCLEOTIDE SEQUENCE [LARGE SCALE GENOMIC DNA]</scope>
    <source>
        <strain evidence="1 2">DSM 14925</strain>
    </source>
</reference>
<proteinExistence type="predicted"/>
<keyword evidence="2" id="KW-1185">Reference proteome</keyword>
<dbReference type="Gene3D" id="3.40.50.300">
    <property type="entry name" value="P-loop containing nucleotide triphosphate hydrolases"/>
    <property type="match status" value="1"/>
</dbReference>
<dbReference type="SUPFAM" id="SSF52540">
    <property type="entry name" value="P-loop containing nucleoside triphosphate hydrolases"/>
    <property type="match status" value="1"/>
</dbReference>
<gene>
    <name evidence="1" type="ORF">HNQ37_001257</name>
</gene>
<name>A0A841C7N9_9LACT</name>
<dbReference type="InterPro" id="IPR052922">
    <property type="entry name" value="Cytidylate_Kinase-2"/>
</dbReference>
<dbReference type="GO" id="GO:0016301">
    <property type="term" value="F:kinase activity"/>
    <property type="evidence" value="ECO:0007669"/>
    <property type="project" value="UniProtKB-KW"/>
</dbReference>
<organism evidence="1 2">
    <name type="scientific">Lactovum miscens</name>
    <dbReference type="NCBI Taxonomy" id="190387"/>
    <lineage>
        <taxon>Bacteria</taxon>
        <taxon>Bacillati</taxon>
        <taxon>Bacillota</taxon>
        <taxon>Bacilli</taxon>
        <taxon>Lactobacillales</taxon>
        <taxon>Streptococcaceae</taxon>
        <taxon>Lactovum</taxon>
    </lineage>
</organism>
<dbReference type="AlphaFoldDB" id="A0A841C7N9"/>
<dbReference type="EMBL" id="JACHHV010000022">
    <property type="protein sequence ID" value="MBB5888364.1"/>
    <property type="molecule type" value="Genomic_DNA"/>
</dbReference>
<sequence length="173" mass="20410">MKIMLIGSSGAGKSTFSRQLSELTGFPVLHLDRVWHNTDYSLEATEYFRLVQKEFIENNMDCIIDGNYSATMDIRLENADMIVWLKINRVKAIGRVIRRSLKSRLVGHNRSDMSTNFVERFDKEYWKFMKFIWNFPKVNELRIQAMINDFDKNDQVIIVKNHNDKDKVISLLK</sequence>
<dbReference type="RefSeq" id="WP_183540339.1">
    <property type="nucleotide sequence ID" value="NZ_DASWOY010000024.1"/>
</dbReference>